<feature type="compositionally biased region" description="Acidic residues" evidence="1">
    <location>
        <begin position="561"/>
        <end position="572"/>
    </location>
</feature>
<evidence type="ECO:0000313" key="4">
    <source>
        <dbReference type="Proteomes" id="UP000237105"/>
    </source>
</evidence>
<feature type="region of interest" description="Disordered" evidence="1">
    <location>
        <begin position="561"/>
        <end position="585"/>
    </location>
</feature>
<feature type="region of interest" description="Disordered" evidence="1">
    <location>
        <begin position="125"/>
        <end position="150"/>
    </location>
</feature>
<dbReference type="OrthoDB" id="765227at2759"/>
<feature type="compositionally biased region" description="Polar residues" evidence="1">
    <location>
        <begin position="230"/>
        <end position="242"/>
    </location>
</feature>
<dbReference type="PANTHER" id="PTHR35701:SF1">
    <property type="entry name" value="OS11G0148400 PROTEIN"/>
    <property type="match status" value="1"/>
</dbReference>
<protein>
    <recommendedName>
        <fullName evidence="2">Synergin gamma C-terminal domain-containing protein</fullName>
    </recommendedName>
</protein>
<gene>
    <name evidence="3" type="ORF">PanWU01x14_034370</name>
</gene>
<name>A0A2P5DSW4_PARAD</name>
<feature type="region of interest" description="Disordered" evidence="1">
    <location>
        <begin position="464"/>
        <end position="504"/>
    </location>
</feature>
<dbReference type="PANTHER" id="PTHR35701">
    <property type="entry name" value="OS11G0148400 PROTEIN"/>
    <property type="match status" value="1"/>
</dbReference>
<evidence type="ECO:0000256" key="1">
    <source>
        <dbReference type="SAM" id="MobiDB-lite"/>
    </source>
</evidence>
<evidence type="ECO:0000259" key="2">
    <source>
        <dbReference type="Pfam" id="PF25999"/>
    </source>
</evidence>
<sequence length="1028" mass="112671">MADDDDDEGFGDFKFAPMVPIHATTTTATVTVDTNPKTSSGDFFSDDDWGDFVTTRSDQINGGFELSNGATIQSSINQKPFNLFGNSVDDNESVLNRVESVPTRVESVKTQWVKPQGAIPLSLFGETEEEEEENSGAGEPAVGDGADSYFHKNGDNGIKGSGLNGGVGINDLIANLYNQSPQVKVENGSYPNSTSNGANPKSNDSSANVDGLGSNTSAFIWHPNGFDSIFQDTDPNSNNLDSNGGGMSSDLVEGSQNFDDGDEDDDDDGWEFKGADADKQERRVVELPVPKVETVARKDQEFKAVSNLKVDTGGMLNVEESVTLNEFSDGAHGPETQSDEAHHKGGDWNSMFDFNPSSATTNNLLWDSYSTSEKNNTEIGSNLSTVVEHGNSDENFWQFRNAFSKVGPEPMLEAGKVATPADLGGQALIGDGAHESTDFFAASEDTLPNTGEWDFAFTLNSSSTTEDGISNLHSSSKKNDTRNGPSSSADDKHDESDDNSWDFQDAFSEPVSKHEGESLVAPDLTSNMIPPVVDGVNQRNEVKSESHRKALPLSIFGDEELENDPSQAEEDVSTYKPTSYPSYSTKAPASNLSINDLISSLYIQSENNTPINDTLKVSENGMMATTMRALESDLVDHDDDFEDDAREFKDSFLDTKAQNQTFVSHVEDSPSKSSAKLRLEDFVNFYSKLKDDSCFVALSHFENLKKAQSSTTLGEEARLKALGEEIQKISNQLCQDNMISEFESHNLSARTVRFIELLEVLQEPKFRVIESEYQLSNQLSLAETDLGSAIELSKHAVSTLCILKLGSAEEQSSYVSTWSKVVSVCAQELRHGAFIWKQSLQKDVHSQILSEPRGRQYIISLAEIYRVVQVFAASSELYKPWVLLDSEESACLFPLLNECTTLWSTSGLDEALQSISPQFDSEYGVTSKALLESMKYMNDLDAAALQNHVFSGEQPICRLSMLTAGIVPGIEIVVWDGEHYLLKLANLWANLISSSPPDMPHLIEGIRSELRSPGYGIFAKFERLERHQ</sequence>
<organism evidence="3 4">
    <name type="scientific">Parasponia andersonii</name>
    <name type="common">Sponia andersonii</name>
    <dbReference type="NCBI Taxonomy" id="3476"/>
    <lineage>
        <taxon>Eukaryota</taxon>
        <taxon>Viridiplantae</taxon>
        <taxon>Streptophyta</taxon>
        <taxon>Embryophyta</taxon>
        <taxon>Tracheophyta</taxon>
        <taxon>Spermatophyta</taxon>
        <taxon>Magnoliopsida</taxon>
        <taxon>eudicotyledons</taxon>
        <taxon>Gunneridae</taxon>
        <taxon>Pentapetalae</taxon>
        <taxon>rosids</taxon>
        <taxon>fabids</taxon>
        <taxon>Rosales</taxon>
        <taxon>Cannabaceae</taxon>
        <taxon>Parasponia</taxon>
    </lineage>
</organism>
<comment type="caution">
    <text evidence="3">The sequence shown here is derived from an EMBL/GenBank/DDBJ whole genome shotgun (WGS) entry which is preliminary data.</text>
</comment>
<proteinExistence type="predicted"/>
<dbReference type="AlphaFoldDB" id="A0A2P5DSW4"/>
<feature type="domain" description="Synergin gamma C-terminal" evidence="2">
    <location>
        <begin position="808"/>
        <end position="998"/>
    </location>
</feature>
<feature type="compositionally biased region" description="Low complexity" evidence="1">
    <location>
        <begin position="574"/>
        <end position="585"/>
    </location>
</feature>
<keyword evidence="4" id="KW-1185">Reference proteome</keyword>
<accession>A0A2P5DSW4</accession>
<feature type="compositionally biased region" description="Acidic residues" evidence="1">
    <location>
        <begin position="259"/>
        <end position="269"/>
    </location>
</feature>
<feature type="region of interest" description="Disordered" evidence="1">
    <location>
        <begin position="230"/>
        <end position="279"/>
    </location>
</feature>
<evidence type="ECO:0000313" key="3">
    <source>
        <dbReference type="EMBL" id="PON76383.1"/>
    </source>
</evidence>
<feature type="compositionally biased region" description="Polar residues" evidence="1">
    <location>
        <begin position="189"/>
        <end position="210"/>
    </location>
</feature>
<dbReference type="STRING" id="3476.A0A2P5DSW4"/>
<feature type="region of interest" description="Disordered" evidence="1">
    <location>
        <begin position="184"/>
        <end position="210"/>
    </location>
</feature>
<dbReference type="Pfam" id="PF25999">
    <property type="entry name" value="SYNRG_C"/>
    <property type="match status" value="1"/>
</dbReference>
<dbReference type="EMBL" id="JXTB01000018">
    <property type="protein sequence ID" value="PON76383.1"/>
    <property type="molecule type" value="Genomic_DNA"/>
</dbReference>
<reference evidence="4" key="1">
    <citation type="submission" date="2016-06" db="EMBL/GenBank/DDBJ databases">
        <title>Parallel loss of symbiosis genes in relatives of nitrogen-fixing non-legume Parasponia.</title>
        <authorList>
            <person name="Van Velzen R."/>
            <person name="Holmer R."/>
            <person name="Bu F."/>
            <person name="Rutten L."/>
            <person name="Van Zeijl A."/>
            <person name="Liu W."/>
            <person name="Santuari L."/>
            <person name="Cao Q."/>
            <person name="Sharma T."/>
            <person name="Shen D."/>
            <person name="Roswanjaya Y."/>
            <person name="Wardhani T."/>
            <person name="Kalhor M.S."/>
            <person name="Jansen J."/>
            <person name="Van den Hoogen J."/>
            <person name="Gungor B."/>
            <person name="Hartog M."/>
            <person name="Hontelez J."/>
            <person name="Verver J."/>
            <person name="Yang W.-C."/>
            <person name="Schijlen E."/>
            <person name="Repin R."/>
            <person name="Schilthuizen M."/>
            <person name="Schranz E."/>
            <person name="Heidstra R."/>
            <person name="Miyata K."/>
            <person name="Fedorova E."/>
            <person name="Kohlen W."/>
            <person name="Bisseling T."/>
            <person name="Smit S."/>
            <person name="Geurts R."/>
        </authorList>
    </citation>
    <scope>NUCLEOTIDE SEQUENCE [LARGE SCALE GENOMIC DNA]</scope>
    <source>
        <strain evidence="4">cv. WU1-14</strain>
    </source>
</reference>
<dbReference type="Proteomes" id="UP000237105">
    <property type="component" value="Unassembled WGS sequence"/>
</dbReference>
<dbReference type="InterPro" id="IPR059024">
    <property type="entry name" value="SYNRG_C"/>
</dbReference>
<feature type="compositionally biased region" description="Basic and acidic residues" evidence="1">
    <location>
        <begin position="270"/>
        <end position="279"/>
    </location>
</feature>
<feature type="compositionally biased region" description="Polar residues" evidence="1">
    <location>
        <begin position="464"/>
        <end position="474"/>
    </location>
</feature>